<evidence type="ECO:0000313" key="7">
    <source>
        <dbReference type="EMBL" id="EFJ06492.1"/>
    </source>
</evidence>
<dbReference type="HOGENOM" id="CLU_001992_2_2_1"/>
<name>D8TA15_SELML</name>
<sequence>MDAMPFVKIFLNLKLLKVVLVVLLFTSLLVPTLVIRNLSIAHKSSKDCLRSGKSAQFVINPPISNSPNARTCLSREFQQNLWKEVHTIPAPLSKALGEYEKMHERCYLGRNLTQAILHPDPRDHCRYLVHAEADGLGNRLLTLATAFMYSLLTNRVFLVDRRGHLSKLLCEPFNHSWLLPEDFPYHLIDKAPKLGTINNSELGNIVRLFLVNAETGDQRFFCPETRSDLEDVPWIIWASNLYYVPRLFTFPEFWIRLTIWFPDVSLTFTQLSKYLLLPQNHVWHKITRLRSSYLSTPGKQLGMQVRLHHRGDPAVFHRPSLERILQCLTENKLLSSVVNVDFAKNNSIRYEEPKKPIKVMVTSLQVKYYEELKNNFMNYPTADGRLIEVHTFSSDGVQTDSLEQAVNAMVEIWLLSTSDVFVSSSCSTFGYVAQALAGLRPYILNIQGDDLENCELTACSVGQSSDPCNHYPFFRDCEDLEKTKAHFEWEKLHIKGCQDEWEGIQLA</sequence>
<evidence type="ECO:0000256" key="2">
    <source>
        <dbReference type="ARBA" id="ARBA00022676"/>
    </source>
</evidence>
<dbReference type="PANTHER" id="PTHR31889:SF75">
    <property type="entry name" value="FUCOSYLTRANSFERASE"/>
    <property type="match status" value="1"/>
</dbReference>
<evidence type="ECO:0000313" key="8">
    <source>
        <dbReference type="Proteomes" id="UP000001514"/>
    </source>
</evidence>
<dbReference type="OMA" id="DQHANGR"/>
<evidence type="ECO:0000256" key="5">
    <source>
        <dbReference type="ARBA" id="ARBA00023316"/>
    </source>
</evidence>
<dbReference type="Gene3D" id="3.40.50.11350">
    <property type="match status" value="1"/>
</dbReference>
<dbReference type="OrthoDB" id="1873035at2759"/>
<dbReference type="Proteomes" id="UP000001514">
    <property type="component" value="Unassembled WGS sequence"/>
</dbReference>
<dbReference type="Pfam" id="PF03254">
    <property type="entry name" value="XG_FTase"/>
    <property type="match status" value="1"/>
</dbReference>
<keyword evidence="2 6" id="KW-0328">Glycosyltransferase</keyword>
<dbReference type="eggNOG" id="ENOG502SKVH">
    <property type="taxonomic scope" value="Eukaryota"/>
</dbReference>
<proteinExistence type="inferred from homology"/>
<dbReference type="InterPro" id="IPR004938">
    <property type="entry name" value="XG_FTase"/>
</dbReference>
<dbReference type="GO" id="GO:0008107">
    <property type="term" value="F:galactoside 2-alpha-L-fucosyltransferase activity"/>
    <property type="evidence" value="ECO:0007669"/>
    <property type="project" value="InterPro"/>
</dbReference>
<dbReference type="GeneID" id="9662132"/>
<comment type="similarity">
    <text evidence="1 6">Belongs to the glycosyltransferase 37 family.</text>
</comment>
<dbReference type="GO" id="GO:0009969">
    <property type="term" value="P:xyloglucan biosynthetic process"/>
    <property type="evidence" value="ECO:0000318"/>
    <property type="project" value="GO_Central"/>
</dbReference>
<accession>D8TA15</accession>
<dbReference type="AlphaFoldDB" id="D8TA15"/>
<dbReference type="Gene3D" id="3.40.50.11340">
    <property type="match status" value="1"/>
</dbReference>
<comment type="function">
    <text evidence="6">May be involved in cell wall biosynthesis.</text>
</comment>
<dbReference type="InParanoid" id="D8TA15"/>
<evidence type="ECO:0000256" key="6">
    <source>
        <dbReference type="RuleBase" id="RU367004"/>
    </source>
</evidence>
<keyword evidence="8" id="KW-1185">Reference proteome</keyword>
<dbReference type="EMBL" id="GL377700">
    <property type="protein sequence ID" value="EFJ06492.1"/>
    <property type="molecule type" value="Genomic_DNA"/>
</dbReference>
<dbReference type="GO" id="GO:0071555">
    <property type="term" value="P:cell wall organization"/>
    <property type="evidence" value="ECO:0007669"/>
    <property type="project" value="UniProtKB-UniRule"/>
</dbReference>
<keyword evidence="6" id="KW-0333">Golgi apparatus</keyword>
<dbReference type="KEGG" id="smo:SELMODRAFT_451098"/>
<evidence type="ECO:0000256" key="3">
    <source>
        <dbReference type="ARBA" id="ARBA00022679"/>
    </source>
</evidence>
<evidence type="ECO:0000256" key="4">
    <source>
        <dbReference type="ARBA" id="ARBA00023180"/>
    </source>
</evidence>
<organism evidence="8">
    <name type="scientific">Selaginella moellendorffii</name>
    <name type="common">Spikemoss</name>
    <dbReference type="NCBI Taxonomy" id="88036"/>
    <lineage>
        <taxon>Eukaryota</taxon>
        <taxon>Viridiplantae</taxon>
        <taxon>Streptophyta</taxon>
        <taxon>Embryophyta</taxon>
        <taxon>Tracheophyta</taxon>
        <taxon>Lycopodiopsida</taxon>
        <taxon>Selaginellales</taxon>
        <taxon>Selaginellaceae</taxon>
        <taxon>Selaginella</taxon>
    </lineage>
</organism>
<keyword evidence="5 6" id="KW-0961">Cell wall biogenesis/degradation</keyword>
<gene>
    <name evidence="7" type="primary">GT37A4-2</name>
    <name evidence="7" type="ORF">SELMODRAFT_451098</name>
</gene>
<dbReference type="GO" id="GO:0042546">
    <property type="term" value="P:cell wall biogenesis"/>
    <property type="evidence" value="ECO:0007669"/>
    <property type="project" value="InterPro"/>
</dbReference>
<comment type="subcellular location">
    <subcellularLocation>
        <location evidence="6">Golgi apparatus</location>
        <location evidence="6">Golgi stack membrane</location>
        <topology evidence="6">Single-pass type II membrane protein</topology>
    </subcellularLocation>
</comment>
<keyword evidence="3 6" id="KW-0808">Transferase</keyword>
<dbReference type="GO" id="GO:0032580">
    <property type="term" value="C:Golgi cisterna membrane"/>
    <property type="evidence" value="ECO:0007669"/>
    <property type="project" value="UniProtKB-SubCell"/>
</dbReference>
<dbReference type="EC" id="2.4.1.-" evidence="6"/>
<protein>
    <recommendedName>
        <fullName evidence="6">Fucosyltransferase</fullName>
        <ecNumber evidence="6">2.4.1.-</ecNumber>
    </recommendedName>
</protein>
<dbReference type="Gramene" id="EFJ06492">
    <property type="protein sequence ID" value="EFJ06492"/>
    <property type="gene ID" value="SELMODRAFT_451098"/>
</dbReference>
<evidence type="ECO:0000256" key="1">
    <source>
        <dbReference type="ARBA" id="ARBA00010481"/>
    </source>
</evidence>
<keyword evidence="4" id="KW-0325">Glycoprotein</keyword>
<reference evidence="7 8" key="1">
    <citation type="journal article" date="2011" name="Science">
        <title>The Selaginella genome identifies genetic changes associated with the evolution of vascular plants.</title>
        <authorList>
            <person name="Banks J.A."/>
            <person name="Nishiyama T."/>
            <person name="Hasebe M."/>
            <person name="Bowman J.L."/>
            <person name="Gribskov M."/>
            <person name="dePamphilis C."/>
            <person name="Albert V.A."/>
            <person name="Aono N."/>
            <person name="Aoyama T."/>
            <person name="Ambrose B.A."/>
            <person name="Ashton N.W."/>
            <person name="Axtell M.J."/>
            <person name="Barker E."/>
            <person name="Barker M.S."/>
            <person name="Bennetzen J.L."/>
            <person name="Bonawitz N.D."/>
            <person name="Chapple C."/>
            <person name="Cheng C."/>
            <person name="Correa L.G."/>
            <person name="Dacre M."/>
            <person name="DeBarry J."/>
            <person name="Dreyer I."/>
            <person name="Elias M."/>
            <person name="Engstrom E.M."/>
            <person name="Estelle M."/>
            <person name="Feng L."/>
            <person name="Finet C."/>
            <person name="Floyd S.K."/>
            <person name="Frommer W.B."/>
            <person name="Fujita T."/>
            <person name="Gramzow L."/>
            <person name="Gutensohn M."/>
            <person name="Harholt J."/>
            <person name="Hattori M."/>
            <person name="Heyl A."/>
            <person name="Hirai T."/>
            <person name="Hiwatashi Y."/>
            <person name="Ishikawa M."/>
            <person name="Iwata M."/>
            <person name="Karol K.G."/>
            <person name="Koehler B."/>
            <person name="Kolukisaoglu U."/>
            <person name="Kubo M."/>
            <person name="Kurata T."/>
            <person name="Lalonde S."/>
            <person name="Li K."/>
            <person name="Li Y."/>
            <person name="Litt A."/>
            <person name="Lyons E."/>
            <person name="Manning G."/>
            <person name="Maruyama T."/>
            <person name="Michael T.P."/>
            <person name="Mikami K."/>
            <person name="Miyazaki S."/>
            <person name="Morinaga S."/>
            <person name="Murata T."/>
            <person name="Mueller-Roeber B."/>
            <person name="Nelson D.R."/>
            <person name="Obara M."/>
            <person name="Oguri Y."/>
            <person name="Olmstead R.G."/>
            <person name="Onodera N."/>
            <person name="Petersen B.L."/>
            <person name="Pils B."/>
            <person name="Prigge M."/>
            <person name="Rensing S.A."/>
            <person name="Riano-Pachon D.M."/>
            <person name="Roberts A.W."/>
            <person name="Sato Y."/>
            <person name="Scheller H.V."/>
            <person name="Schulz B."/>
            <person name="Schulz C."/>
            <person name="Shakirov E.V."/>
            <person name="Shibagaki N."/>
            <person name="Shinohara N."/>
            <person name="Shippen D.E."/>
            <person name="Soerensen I."/>
            <person name="Sotooka R."/>
            <person name="Sugimoto N."/>
            <person name="Sugita M."/>
            <person name="Sumikawa N."/>
            <person name="Tanurdzic M."/>
            <person name="Theissen G."/>
            <person name="Ulvskov P."/>
            <person name="Wakazuki S."/>
            <person name="Weng J.K."/>
            <person name="Willats W.W."/>
            <person name="Wipf D."/>
            <person name="Wolf P.G."/>
            <person name="Yang L."/>
            <person name="Zimmer A.D."/>
            <person name="Zhu Q."/>
            <person name="Mitros T."/>
            <person name="Hellsten U."/>
            <person name="Loque D."/>
            <person name="Otillar R."/>
            <person name="Salamov A."/>
            <person name="Schmutz J."/>
            <person name="Shapiro H."/>
            <person name="Lindquist E."/>
            <person name="Lucas S."/>
            <person name="Rokhsar D."/>
            <person name="Grigoriev I.V."/>
        </authorList>
    </citation>
    <scope>NUCLEOTIDE SEQUENCE [LARGE SCALE GENOMIC DNA]</scope>
</reference>
<dbReference type="PANTHER" id="PTHR31889">
    <property type="entry name" value="FUCOSYLTRANSFERASE 2-RELATED"/>
    <property type="match status" value="1"/>
</dbReference>